<evidence type="ECO:0000256" key="8">
    <source>
        <dbReference type="SAM" id="Phobius"/>
    </source>
</evidence>
<evidence type="ECO:0000256" key="1">
    <source>
        <dbReference type="ARBA" id="ARBA00022448"/>
    </source>
</evidence>
<keyword evidence="1" id="KW-0813">Transport</keyword>
<evidence type="ECO:0000256" key="6">
    <source>
        <dbReference type="ARBA" id="ARBA00023014"/>
    </source>
</evidence>
<evidence type="ECO:0000313" key="10">
    <source>
        <dbReference type="EMBL" id="MPL72333.1"/>
    </source>
</evidence>
<dbReference type="EMBL" id="VSSQ01000065">
    <property type="protein sequence ID" value="MPL72333.1"/>
    <property type="molecule type" value="Genomic_DNA"/>
</dbReference>
<protein>
    <submittedName>
        <fullName evidence="10">NAD(P)H-quinone oxidoreductase subunit I, chloroplastic</fullName>
        <ecNumber evidence="10">1.6.5.11</ecNumber>
    </submittedName>
</protein>
<feature type="domain" description="4Fe-4S ferredoxin-type" evidence="9">
    <location>
        <begin position="386"/>
        <end position="419"/>
    </location>
</feature>
<keyword evidence="4" id="KW-0249">Electron transport</keyword>
<keyword evidence="8" id="KW-0472">Membrane</keyword>
<feature type="transmembrane region" description="Helical" evidence="8">
    <location>
        <begin position="182"/>
        <end position="200"/>
    </location>
</feature>
<feature type="domain" description="4Fe-4S ferredoxin-type" evidence="9">
    <location>
        <begin position="433"/>
        <end position="462"/>
    </location>
</feature>
<dbReference type="Pfam" id="PF12838">
    <property type="entry name" value="Fer4_7"/>
    <property type="match status" value="2"/>
</dbReference>
<dbReference type="InterPro" id="IPR017896">
    <property type="entry name" value="4Fe4S_Fe-S-bd"/>
</dbReference>
<dbReference type="GO" id="GO:0016491">
    <property type="term" value="F:oxidoreductase activity"/>
    <property type="evidence" value="ECO:0007669"/>
    <property type="project" value="UniProtKB-KW"/>
</dbReference>
<dbReference type="InterPro" id="IPR017900">
    <property type="entry name" value="4Fe4S_Fe_S_CS"/>
</dbReference>
<dbReference type="GO" id="GO:0051539">
    <property type="term" value="F:4 iron, 4 sulfur cluster binding"/>
    <property type="evidence" value="ECO:0007669"/>
    <property type="project" value="UniProtKB-KW"/>
</dbReference>
<dbReference type="PANTHER" id="PTHR30176:SF3">
    <property type="entry name" value="FERREDOXIN-TYPE PROTEIN NAPH"/>
    <property type="match status" value="1"/>
</dbReference>
<feature type="domain" description="4Fe-4S ferredoxin-type" evidence="9">
    <location>
        <begin position="228"/>
        <end position="257"/>
    </location>
</feature>
<dbReference type="InterPro" id="IPR051684">
    <property type="entry name" value="Electron_Trans/Redox"/>
</dbReference>
<feature type="transmembrane region" description="Helical" evidence="8">
    <location>
        <begin position="53"/>
        <end position="74"/>
    </location>
</feature>
<comment type="caution">
    <text evidence="10">The sequence shown here is derived from an EMBL/GenBank/DDBJ whole genome shotgun (WGS) entry which is preliminary data.</text>
</comment>
<keyword evidence="10" id="KW-0560">Oxidoreductase</keyword>
<evidence type="ECO:0000256" key="2">
    <source>
        <dbReference type="ARBA" id="ARBA00022485"/>
    </source>
</evidence>
<dbReference type="GO" id="GO:0005886">
    <property type="term" value="C:plasma membrane"/>
    <property type="evidence" value="ECO:0007669"/>
    <property type="project" value="TreeGrafter"/>
</dbReference>
<dbReference type="PROSITE" id="PS00198">
    <property type="entry name" value="4FE4S_FER_1"/>
    <property type="match status" value="3"/>
</dbReference>
<evidence type="ECO:0000256" key="7">
    <source>
        <dbReference type="SAM" id="MobiDB-lite"/>
    </source>
</evidence>
<keyword evidence="2" id="KW-0004">4Fe-4S</keyword>
<name>A0A644TZB6_9ZZZZ</name>
<sequence>MRSVAWPRKARIALSLVFLIFTGVIFLDPARWIPVTWINVITWPQFAPSFLKFLVTGIWAASGFLLFVILTVLFGRIYCSTVCPLGTLQDIISRIRRRILRQKPLRYARPQNMLRYIILIIVIISIIAGSALLVNFLDPYSNFGRIMANLFRPVVLTANNTLAGILEKQDIFWLPRTPWKSYQLASLGFAAAFLILVTWMSAVSGRLYCNTVCPVGALLSLFSRISLFRISLDKQLCNSCGQCSKVCKAQCIDVKSREVDYSRCVACFNCITACPSSGVVYGIAKFRINNGKKKFEAAENGHRRTLLKALMVGTAFLSTKTFATRLTGGEKPTSIPEERSQVSSPPGSEGHDHFNKNCTACHLCVSACPTHVLQPSFLEYGLQGLMQPYMDYHSGFCNFECTVCGDICPTGAILPLAGEHKKRVQLGVAVFIKENCVVYTDETDCGACSEHCPTKAVDMVPYKDGLTIPEVNDKICIGCGACEYACPTRPFRAIFVEGNQLHIMADEPQQEEIILEDTGEDFPF</sequence>
<accession>A0A644TZB6</accession>
<evidence type="ECO:0000256" key="5">
    <source>
        <dbReference type="ARBA" id="ARBA00023004"/>
    </source>
</evidence>
<feature type="transmembrane region" description="Helical" evidence="8">
    <location>
        <begin position="12"/>
        <end position="33"/>
    </location>
</feature>
<keyword evidence="3" id="KW-0479">Metal-binding</keyword>
<dbReference type="Pfam" id="PF12801">
    <property type="entry name" value="Fer4_5"/>
    <property type="match status" value="2"/>
</dbReference>
<dbReference type="Gene3D" id="3.30.70.20">
    <property type="match status" value="3"/>
</dbReference>
<dbReference type="CDD" id="cd16373">
    <property type="entry name" value="DMSOR_beta_like"/>
    <property type="match status" value="1"/>
</dbReference>
<feature type="domain" description="4Fe-4S ferredoxin-type" evidence="9">
    <location>
        <begin position="467"/>
        <end position="499"/>
    </location>
</feature>
<keyword evidence="8" id="KW-1133">Transmembrane helix</keyword>
<dbReference type="PROSITE" id="PS51379">
    <property type="entry name" value="4FE4S_FER_2"/>
    <property type="match status" value="6"/>
</dbReference>
<gene>
    <name evidence="10" type="primary">ndhI_28</name>
    <name evidence="10" type="ORF">SDC9_18116</name>
</gene>
<keyword evidence="5" id="KW-0408">Iron</keyword>
<feature type="region of interest" description="Disordered" evidence="7">
    <location>
        <begin position="327"/>
        <end position="350"/>
    </location>
</feature>
<organism evidence="10">
    <name type="scientific">bioreactor metagenome</name>
    <dbReference type="NCBI Taxonomy" id="1076179"/>
    <lineage>
        <taxon>unclassified sequences</taxon>
        <taxon>metagenomes</taxon>
        <taxon>ecological metagenomes</taxon>
    </lineage>
</organism>
<reference evidence="10" key="1">
    <citation type="submission" date="2019-08" db="EMBL/GenBank/DDBJ databases">
        <authorList>
            <person name="Kucharzyk K."/>
            <person name="Murdoch R.W."/>
            <person name="Higgins S."/>
            <person name="Loffler F."/>
        </authorList>
    </citation>
    <scope>NUCLEOTIDE SEQUENCE</scope>
</reference>
<keyword evidence="8" id="KW-0812">Transmembrane</keyword>
<proteinExistence type="predicted"/>
<evidence type="ECO:0000256" key="4">
    <source>
        <dbReference type="ARBA" id="ARBA00022982"/>
    </source>
</evidence>
<evidence type="ECO:0000256" key="3">
    <source>
        <dbReference type="ARBA" id="ARBA00022723"/>
    </source>
</evidence>
<evidence type="ECO:0000259" key="9">
    <source>
        <dbReference type="PROSITE" id="PS51379"/>
    </source>
</evidence>
<keyword evidence="6" id="KW-0411">Iron-sulfur</keyword>
<dbReference type="GO" id="GO:0046872">
    <property type="term" value="F:metal ion binding"/>
    <property type="evidence" value="ECO:0007669"/>
    <property type="project" value="UniProtKB-KW"/>
</dbReference>
<dbReference type="SUPFAM" id="SSF54862">
    <property type="entry name" value="4Fe-4S ferredoxins"/>
    <property type="match status" value="2"/>
</dbReference>
<feature type="domain" description="4Fe-4S ferredoxin-type" evidence="9">
    <location>
        <begin position="347"/>
        <end position="378"/>
    </location>
</feature>
<feature type="domain" description="4Fe-4S ferredoxin-type" evidence="9">
    <location>
        <begin position="258"/>
        <end position="284"/>
    </location>
</feature>
<dbReference type="PANTHER" id="PTHR30176">
    <property type="entry name" value="FERREDOXIN-TYPE PROTEIN NAPH"/>
    <property type="match status" value="1"/>
</dbReference>
<feature type="transmembrane region" description="Helical" evidence="8">
    <location>
        <begin position="116"/>
        <end position="137"/>
    </location>
</feature>
<dbReference type="EC" id="1.6.5.11" evidence="10"/>
<dbReference type="AlphaFoldDB" id="A0A644TZB6"/>